<dbReference type="PROSITE" id="PS52040">
    <property type="entry name" value="TOPO_IIA"/>
    <property type="match status" value="1"/>
</dbReference>
<sequence length="747" mass="83132">MTKSQTTGEIRDTGLAEALSERYLSYALSTIMSRSLPDVRDGLKPVHRRLLFAMRQLGLVSSQGHKKSARVVGDVIGKYHPHGDSAIYDALVRLAQDFAQRYPLIDGQGNFGNIDGDNAAAMRYTEARLTPVAELLLEGIDEDAVDFRQTYDGETEEPVVLPAAFPNLLANGSQGIAVGMATSIPPHNVAELCGALSHIVKEEMLGGGGPVSTASLLAHIKGPDFPTGGSIAEAPEAILQAYETGRGSFRVRARWQVEKLNHGLFQIVVTEIPYQVQKSRLVEKIAELMQAKKLAMLGDVRDESTADVRLVLEPKSRNVDPAVLMESLFRQTELENRISLNMNLLDREGVPRVMTLREVLRDYLAHREEVLRRRTAHRLEHIARRLEILGGYLIAYLNLDEVIRIIREEDEPKQELMARFELSDLQAESILNMRLRALRKLEEIEIRKEFDALTEEQADLTDLMAKEPRRWKIVGKQIADLQKRFGQDTALGKRRTDIEGPPSETVVPLEAMVEREPVTVLCSAKGWVRALRGHNLDVAETKYKEGDEARFAIPCETTDKLLVFTADGRFFTIGVDKLPRGRGFGEPIRLMIDLAQDKDIVALMVHKPGRRLLVASDDGRGFLVKEEDVLAQTRTGRQVVNPGDGASATICIPAEGDSVAVVGSNRKLLIFALEEIPEMQRGRGVILQKYAGGKLTDVKVFNLADGISWTLNGGRVRTETDLLTWRMKRAGAGRLVPRGFPQNNRFN</sequence>
<dbReference type="GO" id="GO:0005737">
    <property type="term" value="C:cytoplasm"/>
    <property type="evidence" value="ECO:0007669"/>
    <property type="project" value="TreeGrafter"/>
</dbReference>
<evidence type="ECO:0000256" key="7">
    <source>
        <dbReference type="HAMAP-Rule" id="MF_00936"/>
    </source>
</evidence>
<dbReference type="HAMAP" id="MF_00936">
    <property type="entry name" value="ParC_type1"/>
    <property type="match status" value="1"/>
</dbReference>
<accession>A0A420WPI8</accession>
<gene>
    <name evidence="7" type="primary">parC</name>
    <name evidence="10" type="ORF">BCL74_0689</name>
</gene>
<evidence type="ECO:0000256" key="4">
    <source>
        <dbReference type="ARBA" id="ARBA00023125"/>
    </source>
</evidence>
<evidence type="ECO:0000256" key="5">
    <source>
        <dbReference type="ARBA" id="ARBA00023136"/>
    </source>
</evidence>
<dbReference type="GO" id="GO:0007059">
    <property type="term" value="P:chromosome segregation"/>
    <property type="evidence" value="ECO:0007669"/>
    <property type="project" value="UniProtKB-UniRule"/>
</dbReference>
<dbReference type="NCBIfam" id="TIGR01062">
    <property type="entry name" value="parC_Gneg"/>
    <property type="match status" value="1"/>
</dbReference>
<feature type="site" description="Interaction with DNA" evidence="7">
    <location>
        <position position="80"/>
    </location>
</feature>
<dbReference type="Gene3D" id="3.90.199.10">
    <property type="entry name" value="Topoisomerase II, domain 5"/>
    <property type="match status" value="1"/>
</dbReference>
<keyword evidence="5 7" id="KW-0472">Membrane</keyword>
<feature type="active site" description="O-(5'-phospho-DNA)-tyrosine intermediate" evidence="7 8">
    <location>
        <position position="124"/>
    </location>
</feature>
<dbReference type="PANTHER" id="PTHR43493">
    <property type="entry name" value="DNA GYRASE/TOPOISOMERASE SUBUNIT A"/>
    <property type="match status" value="1"/>
</dbReference>
<dbReference type="EC" id="5.6.2.2" evidence="7"/>
<dbReference type="Gene3D" id="2.120.10.90">
    <property type="entry name" value="DNA gyrase/topoisomerase IV, subunit A, C-terminal"/>
    <property type="match status" value="1"/>
</dbReference>
<evidence type="ECO:0000256" key="6">
    <source>
        <dbReference type="ARBA" id="ARBA00023235"/>
    </source>
</evidence>
<proteinExistence type="inferred from homology"/>
<dbReference type="GO" id="GO:0003677">
    <property type="term" value="F:DNA binding"/>
    <property type="evidence" value="ECO:0007669"/>
    <property type="project" value="UniProtKB-UniRule"/>
</dbReference>
<dbReference type="Gene3D" id="1.10.268.10">
    <property type="entry name" value="Topoisomerase, domain 3"/>
    <property type="match status" value="1"/>
</dbReference>
<evidence type="ECO:0000256" key="8">
    <source>
        <dbReference type="PROSITE-ProRule" id="PRU01384"/>
    </source>
</evidence>
<evidence type="ECO:0000259" key="9">
    <source>
        <dbReference type="PROSITE" id="PS52040"/>
    </source>
</evidence>
<dbReference type="SUPFAM" id="SSF101904">
    <property type="entry name" value="GyrA/ParC C-terminal domain-like"/>
    <property type="match status" value="1"/>
</dbReference>
<dbReference type="GO" id="GO:0005694">
    <property type="term" value="C:chromosome"/>
    <property type="evidence" value="ECO:0007669"/>
    <property type="project" value="InterPro"/>
</dbReference>
<dbReference type="Pfam" id="PF00521">
    <property type="entry name" value="DNA_topoisoIV"/>
    <property type="match status" value="1"/>
</dbReference>
<feature type="site" description="Transition state stabilizer" evidence="7">
    <location>
        <position position="123"/>
    </location>
</feature>
<comment type="subcellular location">
    <subcellularLocation>
        <location evidence="7">Cell membrane</location>
        <topology evidence="7">Peripheral membrane protein</topology>
    </subcellularLocation>
</comment>
<dbReference type="InterPro" id="IPR050220">
    <property type="entry name" value="Type_II_DNA_Topoisomerases"/>
</dbReference>
<evidence type="ECO:0000313" key="10">
    <source>
        <dbReference type="EMBL" id="RKQ72919.1"/>
    </source>
</evidence>
<feature type="site" description="Interaction with DNA" evidence="7">
    <location>
        <position position="82"/>
    </location>
</feature>
<dbReference type="InterPro" id="IPR013758">
    <property type="entry name" value="Topo_IIA_A/C_ab"/>
</dbReference>
<evidence type="ECO:0000256" key="3">
    <source>
        <dbReference type="ARBA" id="ARBA00023029"/>
    </source>
</evidence>
<dbReference type="InterPro" id="IPR013757">
    <property type="entry name" value="Topo_IIA_A_a_sf"/>
</dbReference>
<keyword evidence="4 7" id="KW-0238">DNA-binding</keyword>
<dbReference type="GO" id="GO:0006265">
    <property type="term" value="P:DNA topological change"/>
    <property type="evidence" value="ECO:0007669"/>
    <property type="project" value="UniProtKB-UniRule"/>
</dbReference>
<dbReference type="AlphaFoldDB" id="A0A420WPI8"/>
<dbReference type="GO" id="GO:0009330">
    <property type="term" value="C:DNA topoisomerase type II (double strand cut, ATP-hydrolyzing) complex"/>
    <property type="evidence" value="ECO:0007669"/>
    <property type="project" value="TreeGrafter"/>
</dbReference>
<dbReference type="Gene3D" id="3.30.1360.40">
    <property type="match status" value="1"/>
</dbReference>
<evidence type="ECO:0000256" key="1">
    <source>
        <dbReference type="ARBA" id="ARBA00000185"/>
    </source>
</evidence>
<dbReference type="Proteomes" id="UP000277424">
    <property type="component" value="Unassembled WGS sequence"/>
</dbReference>
<dbReference type="GO" id="GO:0019897">
    <property type="term" value="C:extrinsic component of plasma membrane"/>
    <property type="evidence" value="ECO:0007669"/>
    <property type="project" value="UniProtKB-UniRule"/>
</dbReference>
<name>A0A420WPI8_9PROT</name>
<dbReference type="InterPro" id="IPR035516">
    <property type="entry name" value="Gyrase/topoIV_suA_C"/>
</dbReference>
<keyword evidence="3 7" id="KW-0799">Topoisomerase</keyword>
<feature type="domain" description="Topo IIA-type catalytic" evidence="9">
    <location>
        <begin position="36"/>
        <end position="506"/>
    </location>
</feature>
<keyword evidence="6 7" id="KW-0413">Isomerase</keyword>
<dbReference type="InterPro" id="IPR005742">
    <property type="entry name" value="TopoIV_A_Gneg"/>
</dbReference>
<dbReference type="SUPFAM" id="SSF56719">
    <property type="entry name" value="Type II DNA topoisomerase"/>
    <property type="match status" value="1"/>
</dbReference>
<dbReference type="GO" id="GO:0003918">
    <property type="term" value="F:DNA topoisomerase type II (double strand cut, ATP-hydrolyzing) activity"/>
    <property type="evidence" value="ECO:0007669"/>
    <property type="project" value="UniProtKB-UniRule"/>
</dbReference>
<dbReference type="Pfam" id="PF03989">
    <property type="entry name" value="DNA_gyraseA_C"/>
    <property type="match status" value="3"/>
</dbReference>
<protein>
    <recommendedName>
        <fullName evidence="7">DNA topoisomerase 4 subunit A</fullName>
        <ecNumber evidence="7">5.6.2.2</ecNumber>
    </recommendedName>
    <alternativeName>
        <fullName evidence="7">Topoisomerase IV subunit A</fullName>
    </alternativeName>
</protein>
<comment type="similarity">
    <text evidence="7">Belongs to the type II topoisomerase GyrA/ParC subunit family. ParC type 1 subfamily.</text>
</comment>
<comment type="caution">
    <text evidence="10">The sequence shown here is derived from an EMBL/GenBank/DDBJ whole genome shotgun (WGS) entry which is preliminary data.</text>
</comment>
<dbReference type="CDD" id="cd00187">
    <property type="entry name" value="TOP4c"/>
    <property type="match status" value="1"/>
</dbReference>
<comment type="subunit">
    <text evidence="7">Heterotetramer composed of ParC and ParE.</text>
</comment>
<dbReference type="OrthoDB" id="9806486at2"/>
<dbReference type="RefSeq" id="WP_121217580.1">
    <property type="nucleotide sequence ID" value="NZ_RBIG01000001.1"/>
</dbReference>
<dbReference type="GO" id="GO:0005524">
    <property type="term" value="F:ATP binding"/>
    <property type="evidence" value="ECO:0007669"/>
    <property type="project" value="InterPro"/>
</dbReference>
<keyword evidence="2 7" id="KW-1003">Cell membrane</keyword>
<feature type="site" description="Interaction with DNA" evidence="7">
    <location>
        <position position="44"/>
    </location>
</feature>
<evidence type="ECO:0000256" key="2">
    <source>
        <dbReference type="ARBA" id="ARBA00022475"/>
    </source>
</evidence>
<dbReference type="PANTHER" id="PTHR43493:SF1">
    <property type="entry name" value="DNA TOPOISOMERASE 4 SUBUNIT A"/>
    <property type="match status" value="1"/>
</dbReference>
<comment type="function">
    <text evidence="7">Topoisomerase IV is essential for chromosome segregation. It relaxes supercoiled DNA. Performs the decatenation events required during the replication of a circular DNA molecule.</text>
</comment>
<dbReference type="FunFam" id="1.10.268.10:FF:000001">
    <property type="entry name" value="DNA gyrase subunit A"/>
    <property type="match status" value="1"/>
</dbReference>
<dbReference type="SMART" id="SM00434">
    <property type="entry name" value="TOP4c"/>
    <property type="match status" value="1"/>
</dbReference>
<comment type="catalytic activity">
    <reaction evidence="1 7 8">
        <text>ATP-dependent breakage, passage and rejoining of double-stranded DNA.</text>
        <dbReference type="EC" id="5.6.2.2"/>
    </reaction>
</comment>
<evidence type="ECO:0000313" key="11">
    <source>
        <dbReference type="Proteomes" id="UP000277424"/>
    </source>
</evidence>
<organism evidence="10 11">
    <name type="scientific">Oceanibaculum indicum</name>
    <dbReference type="NCBI Taxonomy" id="526216"/>
    <lineage>
        <taxon>Bacteria</taxon>
        <taxon>Pseudomonadati</taxon>
        <taxon>Pseudomonadota</taxon>
        <taxon>Alphaproteobacteria</taxon>
        <taxon>Rhodospirillales</taxon>
        <taxon>Oceanibaculaceae</taxon>
        <taxon>Oceanibaculum</taxon>
    </lineage>
</organism>
<dbReference type="InterPro" id="IPR006691">
    <property type="entry name" value="GyrA/parC_rep"/>
</dbReference>
<dbReference type="InterPro" id="IPR002205">
    <property type="entry name" value="Topo_IIA_dom_A"/>
</dbReference>
<dbReference type="InterPro" id="IPR013760">
    <property type="entry name" value="Topo_IIA-like_dom_sf"/>
</dbReference>
<reference evidence="10 11" key="1">
    <citation type="submission" date="2018-10" db="EMBL/GenBank/DDBJ databases">
        <title>Comparative analysis of microorganisms from saline springs in Andes Mountain Range, Colombia.</title>
        <authorList>
            <person name="Rubin E."/>
        </authorList>
    </citation>
    <scope>NUCLEOTIDE SEQUENCE [LARGE SCALE GENOMIC DNA]</scope>
    <source>
        <strain evidence="10 11">USBA 36</strain>
    </source>
</reference>
<dbReference type="EMBL" id="RBIG01000001">
    <property type="protein sequence ID" value="RKQ72919.1"/>
    <property type="molecule type" value="Genomic_DNA"/>
</dbReference>
<dbReference type="NCBIfam" id="NF004044">
    <property type="entry name" value="PRK05561.1"/>
    <property type="match status" value="1"/>
</dbReference>